<dbReference type="OrthoDB" id="4548523at2"/>
<name>A0A323VA13_9ACTN</name>
<dbReference type="EMBL" id="JACIBU010000001">
    <property type="protein sequence ID" value="MBB3676375.1"/>
    <property type="molecule type" value="Genomic_DNA"/>
</dbReference>
<proteinExistence type="predicted"/>
<dbReference type="Pfam" id="PF04978">
    <property type="entry name" value="MST"/>
    <property type="match status" value="1"/>
</dbReference>
<dbReference type="Gene3D" id="1.20.120.450">
    <property type="entry name" value="dinb family like domain"/>
    <property type="match status" value="1"/>
</dbReference>
<evidence type="ECO:0000313" key="3">
    <source>
        <dbReference type="Proteomes" id="UP000247602"/>
    </source>
</evidence>
<organism evidence="2 3">
    <name type="scientific">Modestobacter versicolor</name>
    <dbReference type="NCBI Taxonomy" id="429133"/>
    <lineage>
        <taxon>Bacteria</taxon>
        <taxon>Bacillati</taxon>
        <taxon>Actinomycetota</taxon>
        <taxon>Actinomycetes</taxon>
        <taxon>Geodermatophilales</taxon>
        <taxon>Geodermatophilaceae</taxon>
        <taxon>Modestobacter</taxon>
    </lineage>
</organism>
<protein>
    <submittedName>
        <fullName evidence="1">Putative damage-inducible protein DinB</fullName>
    </submittedName>
</protein>
<dbReference type="EMBL" id="QKNV01000128">
    <property type="protein sequence ID" value="PZA20950.1"/>
    <property type="molecule type" value="Genomic_DNA"/>
</dbReference>
<dbReference type="Proteomes" id="UP000247602">
    <property type="component" value="Unassembled WGS sequence"/>
</dbReference>
<reference evidence="2 3" key="1">
    <citation type="submission" date="2018-06" db="EMBL/GenBank/DDBJ databases">
        <title>Draft genome sequence of Modestobacter versicolor CP153-2.</title>
        <authorList>
            <person name="Gundlapally S.R."/>
        </authorList>
    </citation>
    <scope>NUCLEOTIDE SEQUENCE [LARGE SCALE GENOMIC DNA]</scope>
    <source>
        <strain evidence="2 3">CP153-2</strain>
    </source>
</reference>
<dbReference type="AlphaFoldDB" id="A0A323VA13"/>
<accession>A0A323VA13</accession>
<evidence type="ECO:0000313" key="2">
    <source>
        <dbReference type="EMBL" id="PZA20950.1"/>
    </source>
</evidence>
<dbReference type="Proteomes" id="UP000580718">
    <property type="component" value="Unassembled WGS sequence"/>
</dbReference>
<sequence length="166" mass="18037">MPVFPESTPDEATQLLRFLDVQRQGLRAAVSGLTEEQARSTPTASSMSLAALLKHVTAVERRWVVAAIADRPEGLWPVEDWDAEWQLQPGDTVEELLAGFAAAAEETAEVVAGVPDLGAPCRQPDSAEFSVRWVLLHLVEEHARHAGHADVIREQIDGRTADQLGG</sequence>
<evidence type="ECO:0000313" key="1">
    <source>
        <dbReference type="EMBL" id="MBB3676375.1"/>
    </source>
</evidence>
<gene>
    <name evidence="2" type="ORF">DMO24_12815</name>
    <name evidence="1" type="ORF">FHX36_002110</name>
</gene>
<reference evidence="1 4" key="2">
    <citation type="submission" date="2020-08" db="EMBL/GenBank/DDBJ databases">
        <title>Sequencing the genomes of 1000 actinobacteria strains.</title>
        <authorList>
            <person name="Klenk H.-P."/>
        </authorList>
    </citation>
    <scope>NUCLEOTIDE SEQUENCE [LARGE SCALE GENOMIC DNA]</scope>
    <source>
        <strain evidence="1 4">DSM 16678</strain>
    </source>
</reference>
<keyword evidence="3" id="KW-1185">Reference proteome</keyword>
<dbReference type="InterPro" id="IPR034660">
    <property type="entry name" value="DinB/YfiT-like"/>
</dbReference>
<dbReference type="InterPro" id="IPR007061">
    <property type="entry name" value="MST-like"/>
</dbReference>
<evidence type="ECO:0000313" key="4">
    <source>
        <dbReference type="Proteomes" id="UP000580718"/>
    </source>
</evidence>
<comment type="caution">
    <text evidence="2">The sequence shown here is derived from an EMBL/GenBank/DDBJ whole genome shotgun (WGS) entry which is preliminary data.</text>
</comment>
<dbReference type="SUPFAM" id="SSF109854">
    <property type="entry name" value="DinB/YfiT-like putative metalloenzymes"/>
    <property type="match status" value="1"/>
</dbReference>
<dbReference type="RefSeq" id="WP_110552648.1">
    <property type="nucleotide sequence ID" value="NZ_JACIBU010000001.1"/>
</dbReference>